<dbReference type="Proteomes" id="UP000617402">
    <property type="component" value="Unassembled WGS sequence"/>
</dbReference>
<evidence type="ECO:0000313" key="1">
    <source>
        <dbReference type="EMBL" id="MBC9783508.1"/>
    </source>
</evidence>
<dbReference type="EMBL" id="JACVHF010000002">
    <property type="protein sequence ID" value="MBC9783508.1"/>
    <property type="molecule type" value="Genomic_DNA"/>
</dbReference>
<comment type="caution">
    <text evidence="1">The sequence shown here is derived from an EMBL/GenBank/DDBJ whole genome shotgun (WGS) entry which is preliminary data.</text>
</comment>
<keyword evidence="2" id="KW-1185">Reference proteome</keyword>
<reference evidence="1 2" key="1">
    <citation type="submission" date="2020-07" db="EMBL/GenBank/DDBJ databases">
        <title>Draft whole-genome sequence of Heliobacterium chlorum DSM 3682, type strain.</title>
        <authorList>
            <person name="Kyndt J.A."/>
            <person name="Meyer T.E."/>
            <person name="Imhoff J.F."/>
        </authorList>
    </citation>
    <scope>NUCLEOTIDE SEQUENCE [LARGE SCALE GENOMIC DNA]</scope>
    <source>
        <strain evidence="1 2">DSM 3682</strain>
    </source>
</reference>
<proteinExistence type="predicted"/>
<accession>A0ABR7SY97</accession>
<organism evidence="1 2">
    <name type="scientific">Heliobacterium chlorum</name>
    <dbReference type="NCBI Taxonomy" id="2698"/>
    <lineage>
        <taxon>Bacteria</taxon>
        <taxon>Bacillati</taxon>
        <taxon>Bacillota</taxon>
        <taxon>Clostridia</taxon>
        <taxon>Eubacteriales</taxon>
        <taxon>Heliobacteriaceae</taxon>
        <taxon>Heliobacterium</taxon>
    </lineage>
</organism>
<protein>
    <submittedName>
        <fullName evidence="1">Uncharacterized protein</fullName>
    </submittedName>
</protein>
<sequence length="73" mass="8530">MPKRDLHKDLRFVENRMFRRDADKYPGSLCDIARHALERLIRIEDAANKVLNEYTLAPFAKVTLQEAIEGDDE</sequence>
<gene>
    <name evidence="1" type="ORF">H1S01_03150</name>
</gene>
<evidence type="ECO:0000313" key="2">
    <source>
        <dbReference type="Proteomes" id="UP000617402"/>
    </source>
</evidence>
<dbReference type="RefSeq" id="WP_188038667.1">
    <property type="nucleotide sequence ID" value="NZ_JACVHF010000002.1"/>
</dbReference>
<name>A0ABR7SY97_HELCL</name>